<evidence type="ECO:0000256" key="1">
    <source>
        <dbReference type="ARBA" id="ARBA00022723"/>
    </source>
</evidence>
<dbReference type="SMART" id="SM00401">
    <property type="entry name" value="ZnF_GATA"/>
    <property type="match status" value="1"/>
</dbReference>
<dbReference type="STRING" id="68775.A0A5C3MB49"/>
<dbReference type="EMBL" id="ML213592">
    <property type="protein sequence ID" value="TFK42470.1"/>
    <property type="molecule type" value="Genomic_DNA"/>
</dbReference>
<evidence type="ECO:0000259" key="7">
    <source>
        <dbReference type="PROSITE" id="PS50114"/>
    </source>
</evidence>
<proteinExistence type="predicted"/>
<evidence type="ECO:0000259" key="6">
    <source>
        <dbReference type="PROSITE" id="PS50112"/>
    </source>
</evidence>
<evidence type="ECO:0000256" key="5">
    <source>
        <dbReference type="SAM" id="MobiDB-lite"/>
    </source>
</evidence>
<dbReference type="GO" id="GO:0006355">
    <property type="term" value="P:regulation of DNA-templated transcription"/>
    <property type="evidence" value="ECO:0007669"/>
    <property type="project" value="InterPro"/>
</dbReference>
<feature type="compositionally biased region" description="Low complexity" evidence="5">
    <location>
        <begin position="205"/>
        <end position="226"/>
    </location>
</feature>
<feature type="region of interest" description="Disordered" evidence="5">
    <location>
        <begin position="325"/>
        <end position="347"/>
    </location>
</feature>
<dbReference type="SUPFAM" id="SSF57716">
    <property type="entry name" value="Glucocorticoid receptor-like (DNA-binding domain)"/>
    <property type="match status" value="1"/>
</dbReference>
<dbReference type="GO" id="GO:0008270">
    <property type="term" value="F:zinc ion binding"/>
    <property type="evidence" value="ECO:0007669"/>
    <property type="project" value="UniProtKB-KW"/>
</dbReference>
<evidence type="ECO:0000256" key="3">
    <source>
        <dbReference type="ARBA" id="ARBA00022833"/>
    </source>
</evidence>
<keyword evidence="1" id="KW-0479">Metal-binding</keyword>
<sequence length="347" mass="37934">MTAPSTSQSVSSAQKPPLTFEFTKRKRWADLLITELVDVIIFILSPSCKVLYCGTAVTELLGYRDADLVECDLTDFINIDDQASFRRSFEASLSTNVEMLSYVRLKCESSSMSYSNSSPQKEVLFEIKGYPHFLEDEPEMPKCFFAFAKPYPSKNNAMLSTFLELKMENERLQQRVMDLRSRVPMQPPPPQSASQSHPGSMYATSSMQSLRPSGSSSSQRMMDSGSYYTTSSLAPGMYDDGGAGSSMSTFDGMYGGGAGAGGFYAANTEEEAEEGSKKKKLKKAHAVEQYVCVTCGRTDSPEWRKGPLGPKTLCNACGLRWAKQMRKTDDPAEGGAAAAAENPSSAT</sequence>
<dbReference type="PANTHER" id="PTHR45658">
    <property type="entry name" value="GATA TRANSCRIPTION FACTOR"/>
    <property type="match status" value="1"/>
</dbReference>
<keyword evidence="3" id="KW-0862">Zinc</keyword>
<keyword evidence="9" id="KW-1185">Reference proteome</keyword>
<dbReference type="InterPro" id="IPR013088">
    <property type="entry name" value="Znf_NHR/GATA"/>
</dbReference>
<dbReference type="InterPro" id="IPR000679">
    <property type="entry name" value="Znf_GATA"/>
</dbReference>
<protein>
    <submittedName>
        <fullName evidence="8">Uncharacterized protein</fullName>
    </submittedName>
</protein>
<dbReference type="CDD" id="cd00130">
    <property type="entry name" value="PAS"/>
    <property type="match status" value="1"/>
</dbReference>
<keyword evidence="2 4" id="KW-0863">Zinc-finger</keyword>
<dbReference type="InterPro" id="IPR051140">
    <property type="entry name" value="GATA_TF"/>
</dbReference>
<dbReference type="InterPro" id="IPR000014">
    <property type="entry name" value="PAS"/>
</dbReference>
<dbReference type="SMART" id="SM00091">
    <property type="entry name" value="PAS"/>
    <property type="match status" value="1"/>
</dbReference>
<dbReference type="Proteomes" id="UP000308652">
    <property type="component" value="Unassembled WGS sequence"/>
</dbReference>
<feature type="region of interest" description="Disordered" evidence="5">
    <location>
        <begin position="182"/>
        <end position="226"/>
    </location>
</feature>
<organism evidence="8 9">
    <name type="scientific">Crucibulum laeve</name>
    <dbReference type="NCBI Taxonomy" id="68775"/>
    <lineage>
        <taxon>Eukaryota</taxon>
        <taxon>Fungi</taxon>
        <taxon>Dikarya</taxon>
        <taxon>Basidiomycota</taxon>
        <taxon>Agaricomycotina</taxon>
        <taxon>Agaricomycetes</taxon>
        <taxon>Agaricomycetidae</taxon>
        <taxon>Agaricales</taxon>
        <taxon>Agaricineae</taxon>
        <taxon>Nidulariaceae</taxon>
        <taxon>Crucibulum</taxon>
    </lineage>
</organism>
<dbReference type="PANTHER" id="PTHR45658:SF18">
    <property type="entry name" value="PROTEIN GAT2"/>
    <property type="match status" value="1"/>
</dbReference>
<name>A0A5C3MB49_9AGAR</name>
<dbReference type="SUPFAM" id="SSF55785">
    <property type="entry name" value="PYP-like sensor domain (PAS domain)"/>
    <property type="match status" value="1"/>
</dbReference>
<dbReference type="Pfam" id="PF00320">
    <property type="entry name" value="GATA"/>
    <property type="match status" value="1"/>
</dbReference>
<dbReference type="PROSITE" id="PS00344">
    <property type="entry name" value="GATA_ZN_FINGER_1"/>
    <property type="match status" value="1"/>
</dbReference>
<evidence type="ECO:0000313" key="8">
    <source>
        <dbReference type="EMBL" id="TFK42470.1"/>
    </source>
</evidence>
<dbReference type="PROSITE" id="PS50114">
    <property type="entry name" value="GATA_ZN_FINGER_2"/>
    <property type="match status" value="1"/>
</dbReference>
<reference evidence="8 9" key="1">
    <citation type="journal article" date="2019" name="Nat. Ecol. Evol.">
        <title>Megaphylogeny resolves global patterns of mushroom evolution.</title>
        <authorList>
            <person name="Varga T."/>
            <person name="Krizsan K."/>
            <person name="Foldi C."/>
            <person name="Dima B."/>
            <person name="Sanchez-Garcia M."/>
            <person name="Sanchez-Ramirez S."/>
            <person name="Szollosi G.J."/>
            <person name="Szarkandi J.G."/>
            <person name="Papp V."/>
            <person name="Albert L."/>
            <person name="Andreopoulos W."/>
            <person name="Angelini C."/>
            <person name="Antonin V."/>
            <person name="Barry K.W."/>
            <person name="Bougher N.L."/>
            <person name="Buchanan P."/>
            <person name="Buyck B."/>
            <person name="Bense V."/>
            <person name="Catcheside P."/>
            <person name="Chovatia M."/>
            <person name="Cooper J."/>
            <person name="Damon W."/>
            <person name="Desjardin D."/>
            <person name="Finy P."/>
            <person name="Geml J."/>
            <person name="Haridas S."/>
            <person name="Hughes K."/>
            <person name="Justo A."/>
            <person name="Karasinski D."/>
            <person name="Kautmanova I."/>
            <person name="Kiss B."/>
            <person name="Kocsube S."/>
            <person name="Kotiranta H."/>
            <person name="LaButti K.M."/>
            <person name="Lechner B.E."/>
            <person name="Liimatainen K."/>
            <person name="Lipzen A."/>
            <person name="Lukacs Z."/>
            <person name="Mihaltcheva S."/>
            <person name="Morgado L.N."/>
            <person name="Niskanen T."/>
            <person name="Noordeloos M.E."/>
            <person name="Ohm R.A."/>
            <person name="Ortiz-Santana B."/>
            <person name="Ovrebo C."/>
            <person name="Racz N."/>
            <person name="Riley R."/>
            <person name="Savchenko A."/>
            <person name="Shiryaev A."/>
            <person name="Soop K."/>
            <person name="Spirin V."/>
            <person name="Szebenyi C."/>
            <person name="Tomsovsky M."/>
            <person name="Tulloss R.E."/>
            <person name="Uehling J."/>
            <person name="Grigoriev I.V."/>
            <person name="Vagvolgyi C."/>
            <person name="Papp T."/>
            <person name="Martin F.M."/>
            <person name="Miettinen O."/>
            <person name="Hibbett D.S."/>
            <person name="Nagy L.G."/>
        </authorList>
    </citation>
    <scope>NUCLEOTIDE SEQUENCE [LARGE SCALE GENOMIC DNA]</scope>
    <source>
        <strain evidence="8 9">CBS 166.37</strain>
    </source>
</reference>
<dbReference type="GO" id="GO:0043565">
    <property type="term" value="F:sequence-specific DNA binding"/>
    <property type="evidence" value="ECO:0007669"/>
    <property type="project" value="InterPro"/>
</dbReference>
<feature type="domain" description="GATA-type" evidence="7">
    <location>
        <begin position="286"/>
        <end position="319"/>
    </location>
</feature>
<evidence type="ECO:0000256" key="2">
    <source>
        <dbReference type="ARBA" id="ARBA00022771"/>
    </source>
</evidence>
<dbReference type="Gene3D" id="3.30.50.10">
    <property type="entry name" value="Erythroid Transcription Factor GATA-1, subunit A"/>
    <property type="match status" value="1"/>
</dbReference>
<dbReference type="AlphaFoldDB" id="A0A5C3MB49"/>
<feature type="domain" description="PAS" evidence="6">
    <location>
        <begin position="41"/>
        <end position="96"/>
    </location>
</feature>
<dbReference type="PROSITE" id="PS50112">
    <property type="entry name" value="PAS"/>
    <property type="match status" value="1"/>
</dbReference>
<accession>A0A5C3MB49</accession>
<evidence type="ECO:0000256" key="4">
    <source>
        <dbReference type="PROSITE-ProRule" id="PRU00094"/>
    </source>
</evidence>
<dbReference type="Gene3D" id="3.30.450.20">
    <property type="entry name" value="PAS domain"/>
    <property type="match status" value="1"/>
</dbReference>
<dbReference type="InterPro" id="IPR035965">
    <property type="entry name" value="PAS-like_dom_sf"/>
</dbReference>
<dbReference type="OrthoDB" id="2162994at2759"/>
<dbReference type="CDD" id="cd00202">
    <property type="entry name" value="ZnF_GATA"/>
    <property type="match status" value="1"/>
</dbReference>
<evidence type="ECO:0000313" key="9">
    <source>
        <dbReference type="Proteomes" id="UP000308652"/>
    </source>
</evidence>
<gene>
    <name evidence="8" type="ORF">BDQ12DRAFT_719341</name>
</gene>